<reference evidence="5 6" key="1">
    <citation type="submission" date="2016-11" db="EMBL/GenBank/DDBJ databases">
        <authorList>
            <person name="Jaros S."/>
            <person name="Januszkiewicz K."/>
            <person name="Wedrychowicz H."/>
        </authorList>
    </citation>
    <scope>NUCLEOTIDE SEQUENCE [LARGE SCALE GENOMIC DNA]</scope>
    <source>
        <strain evidence="5 6">DSM 26897</strain>
    </source>
</reference>
<comment type="catalytic activity">
    <reaction evidence="1">
        <text>ATP + protein L-histidine = ADP + protein N-phospho-L-histidine.</text>
        <dbReference type="EC" id="2.7.13.3"/>
    </reaction>
</comment>
<dbReference type="GO" id="GO:0000155">
    <property type="term" value="F:phosphorelay sensor kinase activity"/>
    <property type="evidence" value="ECO:0007669"/>
    <property type="project" value="InterPro"/>
</dbReference>
<gene>
    <name evidence="5" type="ORF">SAMN05444008_114116</name>
</gene>
<organism evidence="5 6">
    <name type="scientific">Cnuella takakiae</name>
    <dbReference type="NCBI Taxonomy" id="1302690"/>
    <lineage>
        <taxon>Bacteria</taxon>
        <taxon>Pseudomonadati</taxon>
        <taxon>Bacteroidota</taxon>
        <taxon>Chitinophagia</taxon>
        <taxon>Chitinophagales</taxon>
        <taxon>Chitinophagaceae</taxon>
        <taxon>Cnuella</taxon>
    </lineage>
</organism>
<keyword evidence="3" id="KW-0175">Coiled coil</keyword>
<keyword evidence="5" id="KW-0418">Kinase</keyword>
<evidence type="ECO:0000256" key="3">
    <source>
        <dbReference type="SAM" id="Coils"/>
    </source>
</evidence>
<evidence type="ECO:0000256" key="2">
    <source>
        <dbReference type="ARBA" id="ARBA00012438"/>
    </source>
</evidence>
<dbReference type="InterPro" id="IPR029016">
    <property type="entry name" value="GAF-like_dom_sf"/>
</dbReference>
<evidence type="ECO:0000259" key="4">
    <source>
        <dbReference type="PROSITE" id="PS50109"/>
    </source>
</evidence>
<dbReference type="InterPro" id="IPR036890">
    <property type="entry name" value="HATPase_C_sf"/>
</dbReference>
<dbReference type="PANTHER" id="PTHR43102">
    <property type="entry name" value="SLR1143 PROTEIN"/>
    <property type="match status" value="1"/>
</dbReference>
<proteinExistence type="predicted"/>
<dbReference type="SUPFAM" id="SSF55781">
    <property type="entry name" value="GAF domain-like"/>
    <property type="match status" value="1"/>
</dbReference>
<dbReference type="SMART" id="SM00387">
    <property type="entry name" value="HATPase_c"/>
    <property type="match status" value="1"/>
</dbReference>
<evidence type="ECO:0000313" key="6">
    <source>
        <dbReference type="Proteomes" id="UP000184368"/>
    </source>
</evidence>
<dbReference type="InterPro" id="IPR003594">
    <property type="entry name" value="HATPase_dom"/>
</dbReference>
<dbReference type="AlphaFoldDB" id="A0A1M5FQQ0"/>
<keyword evidence="5" id="KW-0808">Transferase</keyword>
<dbReference type="InterPro" id="IPR005467">
    <property type="entry name" value="His_kinase_dom"/>
</dbReference>
<dbReference type="PRINTS" id="PR00344">
    <property type="entry name" value="BCTRLSENSOR"/>
</dbReference>
<dbReference type="EC" id="2.7.13.3" evidence="2"/>
<protein>
    <recommendedName>
        <fullName evidence="2">histidine kinase</fullName>
        <ecNumber evidence="2">2.7.13.3</ecNumber>
    </recommendedName>
</protein>
<feature type="domain" description="Histidine kinase" evidence="4">
    <location>
        <begin position="196"/>
        <end position="411"/>
    </location>
</feature>
<dbReference type="PANTHER" id="PTHR43102:SF2">
    <property type="entry name" value="GAF DOMAIN-CONTAINING PROTEIN"/>
    <property type="match status" value="1"/>
</dbReference>
<dbReference type="InterPro" id="IPR036097">
    <property type="entry name" value="HisK_dim/P_sf"/>
</dbReference>
<name>A0A1M5FQQ0_9BACT</name>
<keyword evidence="6" id="KW-1185">Reference proteome</keyword>
<dbReference type="PROSITE" id="PS50109">
    <property type="entry name" value="HIS_KIN"/>
    <property type="match status" value="1"/>
</dbReference>
<sequence>MLEESVEYQDTEQKRLKELHELDILDTEEEKEYTDFVEIASGIAGTPISLITLLDENRQWFKAYKGVDFRETPRDIAFCNIAIQQDQHLEVVDATTDIRFKDNPLVTGPTNIQFYAGFPLISPLGNKLGTLCVIDHKPTRLSAAQKSLLEKLADKVVQILELRRKNIELVRLRAEADAKREMMNQLLSNQRKMMSILAHDTKGPLTSMAHLVDMLWEAPVVDEDMKQMACSLMSGQLKVSLELIDNLIAWGATHLSGQLYEEQPYAAEPIARETVATLSRMAEEKGIQVKVDAKGEPLFWLNREVFRFIVRNLVHNALKFTEQGSVTVFLNCTAEASCIRVVDTGIGMPKGMEEKLFTRKMSSREGTRKEPGSGLGLILVHDFVLKLGGSIQVQSLQGQGTTFTISFPLYATVQE</sequence>
<dbReference type="STRING" id="1302690.BUE76_18630"/>
<dbReference type="RefSeq" id="WP_073045750.1">
    <property type="nucleotide sequence ID" value="NZ_FQUO01000014.1"/>
</dbReference>
<evidence type="ECO:0000256" key="1">
    <source>
        <dbReference type="ARBA" id="ARBA00000085"/>
    </source>
</evidence>
<dbReference type="Pfam" id="PF02518">
    <property type="entry name" value="HATPase_c"/>
    <property type="match status" value="1"/>
</dbReference>
<dbReference type="Gene3D" id="3.30.450.40">
    <property type="match status" value="1"/>
</dbReference>
<dbReference type="SUPFAM" id="SSF47384">
    <property type="entry name" value="Homodimeric domain of signal transducing histidine kinase"/>
    <property type="match status" value="1"/>
</dbReference>
<feature type="coiled-coil region" evidence="3">
    <location>
        <begin position="162"/>
        <end position="189"/>
    </location>
</feature>
<dbReference type="InterPro" id="IPR004358">
    <property type="entry name" value="Sig_transdc_His_kin-like_C"/>
</dbReference>
<dbReference type="SUPFAM" id="SSF55874">
    <property type="entry name" value="ATPase domain of HSP90 chaperone/DNA topoisomerase II/histidine kinase"/>
    <property type="match status" value="1"/>
</dbReference>
<dbReference type="Proteomes" id="UP000184368">
    <property type="component" value="Unassembled WGS sequence"/>
</dbReference>
<accession>A0A1M5FQQ0</accession>
<dbReference type="EMBL" id="FQUO01000014">
    <property type="protein sequence ID" value="SHF93833.1"/>
    <property type="molecule type" value="Genomic_DNA"/>
</dbReference>
<dbReference type="OrthoDB" id="9811889at2"/>
<dbReference type="Gene3D" id="3.30.565.10">
    <property type="entry name" value="Histidine kinase-like ATPase, C-terminal domain"/>
    <property type="match status" value="1"/>
</dbReference>
<evidence type="ECO:0000313" key="5">
    <source>
        <dbReference type="EMBL" id="SHF93833.1"/>
    </source>
</evidence>